<comment type="similarity">
    <text evidence="2">Belongs to the GRP transporter (TC 2.A.7.5) family.</text>
</comment>
<dbReference type="Proteomes" id="UP000051751">
    <property type="component" value="Unassembled WGS sequence"/>
</dbReference>
<evidence type="ECO:0000256" key="3">
    <source>
        <dbReference type="ARBA" id="ARBA00022448"/>
    </source>
</evidence>
<keyword evidence="6 8" id="KW-1133">Transmembrane helix</keyword>
<protein>
    <submittedName>
        <fullName evidence="10">Glucose uptake protein</fullName>
    </submittedName>
</protein>
<sequence>MSILIALIPAIAWGSIGLVSGKLGGNAYQQTLGMTIGALIFGFGTYFVLHPTLNTVTWIIGILSGLFWALGQSQQFQAMKNMGVSRAVPMSTGMQLVGNTLAGAILFHEWTSGRDYTLGTIALLVLVLGATLTSREDPHKKNYQTAENDVRKGISALLISTLGYVLYTIVVDFGQHKYGISTVDFVLPQSIGMIIGAAGFAYGHEAYTSKFTFKNIVTGLFWGVGNVAMLMSIPKVGLATSYSLSQMGIIISTLGSIYLLGEKKTKREMVYVVSGCLLVIAGGVLLGIMKA</sequence>
<comment type="caution">
    <text evidence="10">The sequence shown here is derived from an EMBL/GenBank/DDBJ whole genome shotgun (WGS) entry which is preliminary data.</text>
</comment>
<feature type="transmembrane region" description="Helical" evidence="8">
    <location>
        <begin position="239"/>
        <end position="260"/>
    </location>
</feature>
<dbReference type="GO" id="GO:0015144">
    <property type="term" value="F:carbohydrate transmembrane transporter activity"/>
    <property type="evidence" value="ECO:0007669"/>
    <property type="project" value="InterPro"/>
</dbReference>
<gene>
    <name evidence="9" type="ORF">IV38_GL000143</name>
    <name evidence="10" type="ORF">IV40_GL000582</name>
</gene>
<comment type="subcellular location">
    <subcellularLocation>
        <location evidence="1">Cell membrane</location>
        <topology evidence="1">Multi-pass membrane protein</topology>
    </subcellularLocation>
</comment>
<keyword evidence="5 8" id="KW-0812">Transmembrane</keyword>
<dbReference type="STRING" id="81857.IV38_GL000143"/>
<dbReference type="RefSeq" id="WP_057771251.1">
    <property type="nucleotide sequence ID" value="NZ_JQAT01000001.1"/>
</dbReference>
<evidence type="ECO:0000256" key="5">
    <source>
        <dbReference type="ARBA" id="ARBA00022692"/>
    </source>
</evidence>
<reference evidence="11 12" key="1">
    <citation type="journal article" date="2015" name="Genome Announc.">
        <title>Expanding the biotechnology potential of lactobacilli through comparative genomics of 213 strains and associated genera.</title>
        <authorList>
            <person name="Sun Z."/>
            <person name="Harris H.M."/>
            <person name="McCann A."/>
            <person name="Guo C."/>
            <person name="Argimon S."/>
            <person name="Zhang W."/>
            <person name="Yang X."/>
            <person name="Jeffery I.B."/>
            <person name="Cooney J.C."/>
            <person name="Kagawa T.F."/>
            <person name="Liu W."/>
            <person name="Song Y."/>
            <person name="Salvetti E."/>
            <person name="Wrobel A."/>
            <person name="Rasinkangas P."/>
            <person name="Parkhill J."/>
            <person name="Rea M.C."/>
            <person name="O'Sullivan O."/>
            <person name="Ritari J."/>
            <person name="Douillard F.P."/>
            <person name="Paul Ross R."/>
            <person name="Yang R."/>
            <person name="Briner A.E."/>
            <person name="Felis G.E."/>
            <person name="de Vos W.M."/>
            <person name="Barrangou R."/>
            <person name="Klaenhammer T.R."/>
            <person name="Caufield P.W."/>
            <person name="Cui Y."/>
            <person name="Zhang H."/>
            <person name="O'Toole P.W."/>
        </authorList>
    </citation>
    <scope>NUCLEOTIDE SEQUENCE [LARGE SCALE GENOMIC DNA]</scope>
    <source>
        <strain evidence="9 12">ATCC BAA-66</strain>
        <strain evidence="10 11">DSM 13344</strain>
    </source>
</reference>
<dbReference type="Proteomes" id="UP000051645">
    <property type="component" value="Unassembled WGS sequence"/>
</dbReference>
<evidence type="ECO:0000313" key="12">
    <source>
        <dbReference type="Proteomes" id="UP000051751"/>
    </source>
</evidence>
<keyword evidence="7 8" id="KW-0472">Membrane</keyword>
<dbReference type="OrthoDB" id="1452595at2"/>
<dbReference type="EMBL" id="JQAZ01000012">
    <property type="protein sequence ID" value="KRN29781.1"/>
    <property type="molecule type" value="Genomic_DNA"/>
</dbReference>
<dbReference type="Pfam" id="PF06800">
    <property type="entry name" value="Sugar_transport"/>
    <property type="match status" value="1"/>
</dbReference>
<name>A0A0R2FTQ2_9LACO</name>
<evidence type="ECO:0000256" key="7">
    <source>
        <dbReference type="ARBA" id="ARBA00023136"/>
    </source>
</evidence>
<dbReference type="SUPFAM" id="SSF103481">
    <property type="entry name" value="Multidrug resistance efflux transporter EmrE"/>
    <property type="match status" value="1"/>
</dbReference>
<evidence type="ECO:0000256" key="2">
    <source>
        <dbReference type="ARBA" id="ARBA00006117"/>
    </source>
</evidence>
<feature type="transmembrane region" description="Helical" evidence="8">
    <location>
        <begin position="56"/>
        <end position="73"/>
    </location>
</feature>
<feature type="transmembrane region" description="Helical" evidence="8">
    <location>
        <begin position="116"/>
        <end position="133"/>
    </location>
</feature>
<keyword evidence="11" id="KW-1185">Reference proteome</keyword>
<keyword evidence="4" id="KW-0762">Sugar transport</keyword>
<evidence type="ECO:0000256" key="1">
    <source>
        <dbReference type="ARBA" id="ARBA00004651"/>
    </source>
</evidence>
<dbReference type="InterPro" id="IPR037185">
    <property type="entry name" value="EmrE-like"/>
</dbReference>
<dbReference type="EMBL" id="JQAT01000001">
    <property type="protein sequence ID" value="KRN29261.1"/>
    <property type="molecule type" value="Genomic_DNA"/>
</dbReference>
<evidence type="ECO:0000313" key="9">
    <source>
        <dbReference type="EMBL" id="KRN29261.1"/>
    </source>
</evidence>
<evidence type="ECO:0000256" key="4">
    <source>
        <dbReference type="ARBA" id="ARBA00022597"/>
    </source>
</evidence>
<dbReference type="PATRIC" id="fig|81857.3.peg.148"/>
<dbReference type="AlphaFoldDB" id="A0A0R2FTQ2"/>
<dbReference type="InterPro" id="IPR010651">
    <property type="entry name" value="Sugar_transport"/>
</dbReference>
<dbReference type="PANTHER" id="PTHR16119">
    <property type="entry name" value="TRANSMEMBRANE PROTEIN 144"/>
    <property type="match status" value="1"/>
</dbReference>
<feature type="transmembrane region" description="Helical" evidence="8">
    <location>
        <begin position="215"/>
        <end position="233"/>
    </location>
</feature>
<keyword evidence="3" id="KW-0813">Transport</keyword>
<feature type="transmembrane region" description="Helical" evidence="8">
    <location>
        <begin position="269"/>
        <end position="289"/>
    </location>
</feature>
<evidence type="ECO:0000256" key="6">
    <source>
        <dbReference type="ARBA" id="ARBA00022989"/>
    </source>
</evidence>
<dbReference type="PANTHER" id="PTHR16119:SF17">
    <property type="entry name" value="TRANSMEMBRANE PROTEIN 144"/>
    <property type="match status" value="1"/>
</dbReference>
<feature type="transmembrane region" description="Helical" evidence="8">
    <location>
        <begin position="185"/>
        <end position="203"/>
    </location>
</feature>
<evidence type="ECO:0000256" key="8">
    <source>
        <dbReference type="SAM" id="Phobius"/>
    </source>
</evidence>
<accession>A0A0R2FTQ2</accession>
<feature type="transmembrane region" description="Helical" evidence="8">
    <location>
        <begin position="31"/>
        <end position="49"/>
    </location>
</feature>
<organism evidence="10 11">
    <name type="scientific">Lactobacillus selangorensis</name>
    <dbReference type="NCBI Taxonomy" id="81857"/>
    <lineage>
        <taxon>Bacteria</taxon>
        <taxon>Bacillati</taxon>
        <taxon>Bacillota</taxon>
        <taxon>Bacilli</taxon>
        <taxon>Lactobacillales</taxon>
        <taxon>Lactobacillaceae</taxon>
        <taxon>Lactobacillus</taxon>
    </lineage>
</organism>
<proteinExistence type="inferred from homology"/>
<dbReference type="GO" id="GO:0005886">
    <property type="term" value="C:plasma membrane"/>
    <property type="evidence" value="ECO:0007669"/>
    <property type="project" value="UniProtKB-SubCell"/>
</dbReference>
<feature type="transmembrane region" description="Helical" evidence="8">
    <location>
        <begin position="154"/>
        <end position="173"/>
    </location>
</feature>
<evidence type="ECO:0000313" key="10">
    <source>
        <dbReference type="EMBL" id="KRN29781.1"/>
    </source>
</evidence>
<evidence type="ECO:0000313" key="11">
    <source>
        <dbReference type="Proteomes" id="UP000051645"/>
    </source>
</evidence>